<dbReference type="InterPro" id="IPR039422">
    <property type="entry name" value="MarR/SlyA-like"/>
</dbReference>
<dbReference type="Pfam" id="PF12802">
    <property type="entry name" value="MarR_2"/>
    <property type="match status" value="1"/>
</dbReference>
<protein>
    <submittedName>
        <fullName evidence="2">Winged helix-turn-helix transcriptional regulator</fullName>
    </submittedName>
</protein>
<dbReference type="GO" id="GO:0006950">
    <property type="term" value="P:response to stress"/>
    <property type="evidence" value="ECO:0007669"/>
    <property type="project" value="TreeGrafter"/>
</dbReference>
<dbReference type="PANTHER" id="PTHR33164:SF99">
    <property type="entry name" value="MARR FAMILY REGULATORY PROTEIN"/>
    <property type="match status" value="1"/>
</dbReference>
<proteinExistence type="predicted"/>
<dbReference type="OrthoDB" id="5432081at2"/>
<dbReference type="InterPro" id="IPR000835">
    <property type="entry name" value="HTH_MarR-typ"/>
</dbReference>
<dbReference type="GO" id="GO:0003700">
    <property type="term" value="F:DNA-binding transcription factor activity"/>
    <property type="evidence" value="ECO:0007669"/>
    <property type="project" value="InterPro"/>
</dbReference>
<comment type="caution">
    <text evidence="2">The sequence shown here is derived from an EMBL/GenBank/DDBJ whole genome shotgun (WGS) entry which is preliminary data.</text>
</comment>
<keyword evidence="3" id="KW-1185">Reference proteome</keyword>
<dbReference type="SMART" id="SM00347">
    <property type="entry name" value="HTH_MARR"/>
    <property type="match status" value="1"/>
</dbReference>
<organism evidence="2 3">
    <name type="scientific">Cryptosporangium phraense</name>
    <dbReference type="NCBI Taxonomy" id="2593070"/>
    <lineage>
        <taxon>Bacteria</taxon>
        <taxon>Bacillati</taxon>
        <taxon>Actinomycetota</taxon>
        <taxon>Actinomycetes</taxon>
        <taxon>Cryptosporangiales</taxon>
        <taxon>Cryptosporangiaceae</taxon>
        <taxon>Cryptosporangium</taxon>
    </lineage>
</organism>
<dbReference type="Gene3D" id="1.10.10.10">
    <property type="entry name" value="Winged helix-like DNA-binding domain superfamily/Winged helix DNA-binding domain"/>
    <property type="match status" value="1"/>
</dbReference>
<evidence type="ECO:0000259" key="1">
    <source>
        <dbReference type="PROSITE" id="PS50995"/>
    </source>
</evidence>
<evidence type="ECO:0000313" key="3">
    <source>
        <dbReference type="Proteomes" id="UP000317982"/>
    </source>
</evidence>
<dbReference type="RefSeq" id="WP_142704555.1">
    <property type="nucleotide sequence ID" value="NZ_VIRS01000006.1"/>
</dbReference>
<dbReference type="PROSITE" id="PS50995">
    <property type="entry name" value="HTH_MARR_2"/>
    <property type="match status" value="1"/>
</dbReference>
<dbReference type="SUPFAM" id="SSF46785">
    <property type="entry name" value="Winged helix' DNA-binding domain"/>
    <property type="match status" value="1"/>
</dbReference>
<feature type="domain" description="HTH marR-type" evidence="1">
    <location>
        <begin position="18"/>
        <end position="150"/>
    </location>
</feature>
<dbReference type="EMBL" id="VIRS01000006">
    <property type="protein sequence ID" value="TQS45106.1"/>
    <property type="molecule type" value="Genomic_DNA"/>
</dbReference>
<accession>A0A545AUV2</accession>
<dbReference type="InterPro" id="IPR036390">
    <property type="entry name" value="WH_DNA-bd_sf"/>
</dbReference>
<dbReference type="PANTHER" id="PTHR33164">
    <property type="entry name" value="TRANSCRIPTIONAL REGULATOR, MARR FAMILY"/>
    <property type="match status" value="1"/>
</dbReference>
<dbReference type="InParanoid" id="A0A545AUV2"/>
<gene>
    <name evidence="2" type="ORF">FL583_11450</name>
</gene>
<reference evidence="2 3" key="1">
    <citation type="submission" date="2019-07" db="EMBL/GenBank/DDBJ databases">
        <title>Cryptosporangium phraense sp. nov., isolated from plant litter.</title>
        <authorList>
            <person name="Suriyachadkun C."/>
        </authorList>
    </citation>
    <scope>NUCLEOTIDE SEQUENCE [LARGE SCALE GENOMIC DNA]</scope>
    <source>
        <strain evidence="2 3">A-T 5661</strain>
    </source>
</reference>
<dbReference type="Proteomes" id="UP000317982">
    <property type="component" value="Unassembled WGS sequence"/>
</dbReference>
<dbReference type="InterPro" id="IPR036388">
    <property type="entry name" value="WH-like_DNA-bd_sf"/>
</dbReference>
<evidence type="ECO:0000313" key="2">
    <source>
        <dbReference type="EMBL" id="TQS45106.1"/>
    </source>
</evidence>
<dbReference type="AlphaFoldDB" id="A0A545AUV2"/>
<name>A0A545AUV2_9ACTN</name>
<sequence length="163" mass="18066">MGDTAEPQWLSDEQQLTWRSMTAMLTQLPAALDAQLQRDAGISHFEYSVLSALSMEPDRTMRMSILAAFVQGALPRLSQVVARMEKRGWIRRAPDPTDGRATLAVLTDSGWEKVVATAPGHVSEVRRLVFDVLTKSQQRQMREVANRVVGATNPDDPCFSGPN</sequence>